<keyword evidence="2" id="KW-0812">Transmembrane</keyword>
<gene>
    <name evidence="3" type="ORF">OFN31_26555</name>
</gene>
<dbReference type="EMBL" id="JAOVKC010000245">
    <property type="protein sequence ID" value="MCV5625221.1"/>
    <property type="molecule type" value="Genomic_DNA"/>
</dbReference>
<evidence type="ECO:0000313" key="3">
    <source>
        <dbReference type="EMBL" id="MCV5625221.1"/>
    </source>
</evidence>
<protein>
    <submittedName>
        <fullName evidence="3">Uncharacterized protein</fullName>
    </submittedName>
</protein>
<dbReference type="AlphaFoldDB" id="A0AAP3A2T0"/>
<evidence type="ECO:0000313" key="4">
    <source>
        <dbReference type="Proteomes" id="UP001208624"/>
    </source>
</evidence>
<evidence type="ECO:0000256" key="1">
    <source>
        <dbReference type="SAM" id="MobiDB-lite"/>
    </source>
</evidence>
<feature type="region of interest" description="Disordered" evidence="1">
    <location>
        <begin position="83"/>
        <end position="109"/>
    </location>
</feature>
<feature type="non-terminal residue" evidence="3">
    <location>
        <position position="1"/>
    </location>
</feature>
<dbReference type="Proteomes" id="UP001208624">
    <property type="component" value="Unassembled WGS sequence"/>
</dbReference>
<proteinExistence type="predicted"/>
<accession>A0AAP3A2T0</accession>
<comment type="caution">
    <text evidence="3">The sequence shown here is derived from an EMBL/GenBank/DDBJ whole genome shotgun (WGS) entry which is preliminary data.</text>
</comment>
<keyword evidence="2" id="KW-0472">Membrane</keyword>
<reference evidence="3" key="1">
    <citation type="submission" date="2023-06" db="EMBL/GenBank/DDBJ databases">
        <title>Deciphering the underlying mechanisms mediating the transmission of blaNDM gene from human to animals in China.</title>
        <authorList>
            <person name="Chen K."/>
            <person name="Chen S."/>
        </authorList>
    </citation>
    <scope>NUCLEOTIDE SEQUENCE</scope>
    <source>
        <strain evidence="3">1199</strain>
    </source>
</reference>
<organism evidence="3 4">
    <name type="scientific">Escherichia coli</name>
    <dbReference type="NCBI Taxonomy" id="562"/>
    <lineage>
        <taxon>Bacteria</taxon>
        <taxon>Pseudomonadati</taxon>
        <taxon>Pseudomonadota</taxon>
        <taxon>Gammaproteobacteria</taxon>
        <taxon>Enterobacterales</taxon>
        <taxon>Enterobacteriaceae</taxon>
        <taxon>Escherichia</taxon>
    </lineage>
</organism>
<keyword evidence="2" id="KW-1133">Transmembrane helix</keyword>
<name>A0AAP3A2T0_ECOLX</name>
<feature type="transmembrane region" description="Helical" evidence="2">
    <location>
        <begin position="18"/>
        <end position="39"/>
    </location>
</feature>
<sequence>NFRIKVLVQRLHFLCKRLAYRVFCVFPAHVLPLYFWLIVKGVHARARRSSVALQFFPAATVAIYADFNTRPIVNVGIYKPHSVRSRFGSGDQKKKAQEQASDQPDQKGGDFIKVFKAFHD</sequence>
<evidence type="ECO:0000256" key="2">
    <source>
        <dbReference type="SAM" id="Phobius"/>
    </source>
</evidence>